<reference evidence="3" key="1">
    <citation type="journal article" date="2019" name="Int. J. Syst. Evol. Microbiol.">
        <title>The Global Catalogue of Microorganisms (GCM) 10K type strain sequencing project: providing services to taxonomists for standard genome sequencing and annotation.</title>
        <authorList>
            <consortium name="The Broad Institute Genomics Platform"/>
            <consortium name="The Broad Institute Genome Sequencing Center for Infectious Disease"/>
            <person name="Wu L."/>
            <person name="Ma J."/>
        </authorList>
    </citation>
    <scope>NUCLEOTIDE SEQUENCE [LARGE SCALE GENOMIC DNA]</scope>
    <source>
        <strain evidence="3">CCUG 58411</strain>
    </source>
</reference>
<feature type="compositionally biased region" description="Basic and acidic residues" evidence="1">
    <location>
        <begin position="95"/>
        <end position="109"/>
    </location>
</feature>
<evidence type="ECO:0000313" key="2">
    <source>
        <dbReference type="EMBL" id="MFD1123452.1"/>
    </source>
</evidence>
<gene>
    <name evidence="2" type="ORF">ACFQ2T_13105</name>
</gene>
<protein>
    <submittedName>
        <fullName evidence="2">Uncharacterized protein</fullName>
    </submittedName>
</protein>
<sequence length="171" mass="17280">MATKPAAKPTAKNKPAATTASSTAKPVAAKPATATPAAKPAVAKPAATKSPATKTAAKPAVKAAAKPVAKTAAPAVKKTASAPQKAASKAAVANDKAKTPKVKMERDSFTMPKDEYAQIAALKKRLEGLGKPVKKSELLRAGLKLLSTLNDTALKAALGSVPTIKTGRPKK</sequence>
<accession>A0ABW3PIX7</accession>
<evidence type="ECO:0000256" key="1">
    <source>
        <dbReference type="SAM" id="MobiDB-lite"/>
    </source>
</evidence>
<keyword evidence="3" id="KW-1185">Reference proteome</keyword>
<proteinExistence type="predicted"/>
<name>A0ABW3PIX7_9PROT</name>
<comment type="caution">
    <text evidence="2">The sequence shown here is derived from an EMBL/GenBank/DDBJ whole genome shotgun (WGS) entry which is preliminary data.</text>
</comment>
<evidence type="ECO:0000313" key="3">
    <source>
        <dbReference type="Proteomes" id="UP001597206"/>
    </source>
</evidence>
<dbReference type="EMBL" id="JBHTLN010000002">
    <property type="protein sequence ID" value="MFD1123452.1"/>
    <property type="molecule type" value="Genomic_DNA"/>
</dbReference>
<feature type="compositionally biased region" description="Low complexity" evidence="1">
    <location>
        <begin position="1"/>
        <end position="94"/>
    </location>
</feature>
<feature type="region of interest" description="Disordered" evidence="1">
    <location>
        <begin position="1"/>
        <end position="109"/>
    </location>
</feature>
<dbReference type="Proteomes" id="UP001597206">
    <property type="component" value="Unassembled WGS sequence"/>
</dbReference>
<dbReference type="RefSeq" id="WP_379035132.1">
    <property type="nucleotide sequence ID" value="NZ_JBHTLN010000002.1"/>
</dbReference>
<organism evidence="2 3">
    <name type="scientific">Methylophilus flavus</name>
    <dbReference type="NCBI Taxonomy" id="640084"/>
    <lineage>
        <taxon>Bacteria</taxon>
        <taxon>Pseudomonadati</taxon>
        <taxon>Pseudomonadota</taxon>
        <taxon>Betaproteobacteria</taxon>
        <taxon>Nitrosomonadales</taxon>
        <taxon>Methylophilaceae</taxon>
        <taxon>Methylophilus</taxon>
    </lineage>
</organism>